<dbReference type="GO" id="GO:0070204">
    <property type="term" value="F:2-succinyl-5-enolpyruvyl-6-hydroxy-3-cyclohexene-1-carboxylic-acid synthase activity"/>
    <property type="evidence" value="ECO:0007669"/>
    <property type="project" value="UniProtKB-UniRule"/>
</dbReference>
<dbReference type="InterPro" id="IPR012001">
    <property type="entry name" value="Thiamin_PyroP_enz_TPP-bd_dom"/>
</dbReference>
<comment type="similarity">
    <text evidence="6">Belongs to the TPP enzyme family. MenD subfamily.</text>
</comment>
<dbReference type="InterPro" id="IPR004433">
    <property type="entry name" value="MenaQ_synth_MenD"/>
</dbReference>
<dbReference type="SUPFAM" id="SSF52518">
    <property type="entry name" value="Thiamin diphosphate-binding fold (THDP-binding)"/>
    <property type="match status" value="2"/>
</dbReference>
<dbReference type="RefSeq" id="WP_123388850.1">
    <property type="nucleotide sequence ID" value="NZ_RKHO01000001.1"/>
</dbReference>
<comment type="caution">
    <text evidence="9">The sequence shown here is derived from an EMBL/GenBank/DDBJ whole genome shotgun (WGS) entry which is preliminary data.</text>
</comment>
<dbReference type="HAMAP" id="MF_01659">
    <property type="entry name" value="MenD"/>
    <property type="match status" value="1"/>
</dbReference>
<keyword evidence="2 6" id="KW-0479">Metal-binding</keyword>
<dbReference type="Gene3D" id="3.40.50.970">
    <property type="match status" value="2"/>
</dbReference>
<protein>
    <recommendedName>
        <fullName evidence="6">2-succinyl-5-enolpyruvyl-6-hydroxy-3-cyclohexene-1-carboxylate synthase</fullName>
        <shortName evidence="6">SEPHCHC synthase</shortName>
        <ecNumber evidence="6">2.2.1.9</ecNumber>
    </recommendedName>
    <alternativeName>
        <fullName evidence="6">Menaquinone biosynthesis protein MenD</fullName>
    </alternativeName>
</protein>
<reference evidence="9 10" key="1">
    <citation type="submission" date="2018-11" db="EMBL/GenBank/DDBJ databases">
        <title>Sequencing the genomes of 1000 actinobacteria strains.</title>
        <authorList>
            <person name="Klenk H.-P."/>
        </authorList>
    </citation>
    <scope>NUCLEOTIDE SEQUENCE [LARGE SCALE GENOMIC DNA]</scope>
    <source>
        <strain evidence="9 10">DSM 12652</strain>
    </source>
</reference>
<gene>
    <name evidence="6" type="primary">menD</name>
    <name evidence="9" type="ORF">EDD33_0332</name>
</gene>
<dbReference type="Gene3D" id="3.40.50.1220">
    <property type="entry name" value="TPP-binding domain"/>
    <property type="match status" value="1"/>
</dbReference>
<evidence type="ECO:0000256" key="5">
    <source>
        <dbReference type="ARBA" id="ARBA00023211"/>
    </source>
</evidence>
<organism evidence="9 10">
    <name type="scientific">Nocardioides aurantiacus</name>
    <dbReference type="NCBI Taxonomy" id="86796"/>
    <lineage>
        <taxon>Bacteria</taxon>
        <taxon>Bacillati</taxon>
        <taxon>Actinomycetota</taxon>
        <taxon>Actinomycetes</taxon>
        <taxon>Propionibacteriales</taxon>
        <taxon>Nocardioidaceae</taxon>
        <taxon>Nocardioides</taxon>
    </lineage>
</organism>
<comment type="subunit">
    <text evidence="6">Homodimer.</text>
</comment>
<dbReference type="Proteomes" id="UP000281738">
    <property type="component" value="Unassembled WGS sequence"/>
</dbReference>
<keyword evidence="4 6" id="KW-0786">Thiamine pyrophosphate</keyword>
<dbReference type="Pfam" id="PF02776">
    <property type="entry name" value="TPP_enzyme_N"/>
    <property type="match status" value="1"/>
</dbReference>
<evidence type="ECO:0000259" key="7">
    <source>
        <dbReference type="Pfam" id="PF02775"/>
    </source>
</evidence>
<dbReference type="GO" id="GO:0009234">
    <property type="term" value="P:menaquinone biosynthetic process"/>
    <property type="evidence" value="ECO:0007669"/>
    <property type="project" value="UniProtKB-UniRule"/>
</dbReference>
<dbReference type="CDD" id="cd02009">
    <property type="entry name" value="TPP_SHCHC_synthase"/>
    <property type="match status" value="1"/>
</dbReference>
<keyword evidence="3 6" id="KW-0460">Magnesium</keyword>
<accession>A0A3N2CPR4</accession>
<dbReference type="PANTHER" id="PTHR42916:SF1">
    <property type="entry name" value="PROTEIN PHYLLO, CHLOROPLASTIC"/>
    <property type="match status" value="1"/>
</dbReference>
<keyword evidence="1 6" id="KW-0808">Transferase</keyword>
<comment type="cofactor">
    <cofactor evidence="6">
        <name>Mg(2+)</name>
        <dbReference type="ChEBI" id="CHEBI:18420"/>
    </cofactor>
    <cofactor evidence="6">
        <name>Mn(2+)</name>
        <dbReference type="ChEBI" id="CHEBI:29035"/>
    </cofactor>
</comment>
<dbReference type="GO" id="GO:0030145">
    <property type="term" value="F:manganese ion binding"/>
    <property type="evidence" value="ECO:0007669"/>
    <property type="project" value="UniProtKB-UniRule"/>
</dbReference>
<evidence type="ECO:0000256" key="6">
    <source>
        <dbReference type="HAMAP-Rule" id="MF_01659"/>
    </source>
</evidence>
<dbReference type="OrthoDB" id="9791859at2"/>
<feature type="domain" description="Thiamine pyrophosphate enzyme TPP-binding" evidence="7">
    <location>
        <begin position="382"/>
        <end position="507"/>
    </location>
</feature>
<dbReference type="GO" id="GO:0000287">
    <property type="term" value="F:magnesium ion binding"/>
    <property type="evidence" value="ECO:0007669"/>
    <property type="project" value="UniProtKB-UniRule"/>
</dbReference>
<dbReference type="UniPathway" id="UPA01057">
    <property type="reaction ID" value="UER00164"/>
</dbReference>
<dbReference type="Pfam" id="PF02775">
    <property type="entry name" value="TPP_enzyme_C"/>
    <property type="match status" value="1"/>
</dbReference>
<comment type="pathway">
    <text evidence="6">Quinol/quinone metabolism; menaquinone biosynthesis.</text>
</comment>
<dbReference type="InterPro" id="IPR011766">
    <property type="entry name" value="TPP_enzyme_TPP-bd"/>
</dbReference>
<name>A0A3N2CPR4_9ACTN</name>
<evidence type="ECO:0000313" key="9">
    <source>
        <dbReference type="EMBL" id="ROR89507.1"/>
    </source>
</evidence>
<dbReference type="GO" id="GO:0030976">
    <property type="term" value="F:thiamine pyrophosphate binding"/>
    <property type="evidence" value="ECO:0007669"/>
    <property type="project" value="UniProtKB-UniRule"/>
</dbReference>
<keyword evidence="5 6" id="KW-0464">Manganese</keyword>
<comment type="catalytic activity">
    <reaction evidence="6">
        <text>isochorismate + 2-oxoglutarate + H(+) = 5-enolpyruvoyl-6-hydroxy-2-succinyl-cyclohex-3-ene-1-carboxylate + CO2</text>
        <dbReference type="Rhea" id="RHEA:25593"/>
        <dbReference type="ChEBI" id="CHEBI:15378"/>
        <dbReference type="ChEBI" id="CHEBI:16526"/>
        <dbReference type="ChEBI" id="CHEBI:16810"/>
        <dbReference type="ChEBI" id="CHEBI:29780"/>
        <dbReference type="ChEBI" id="CHEBI:58818"/>
        <dbReference type="EC" id="2.2.1.9"/>
    </reaction>
</comment>
<dbReference type="InterPro" id="IPR029061">
    <property type="entry name" value="THDP-binding"/>
</dbReference>
<comment type="function">
    <text evidence="6">Catalyzes the thiamine diphosphate-dependent decarboxylation of 2-oxoglutarate and the subsequent addition of the resulting succinic semialdehyde-thiamine pyrophosphate anion to isochorismate to yield 2-succinyl-5-enolpyruvyl-6-hydroxy-3-cyclohexene-1-carboxylate (SEPHCHC).</text>
</comment>
<sequence>MSPAEELATWLVDALVARGAVEAVLCPGSRNAPLAFALAADPRLRLHTRVDERTAGFLALGLAKGSRRPVPVVTTSGTAAANLHPAVLEAAHAGVPLVAVTADRPARLRGTGANQTTDQVRLYGDAAAFLDLVAPDDVALTAVLSDVVSPEPPGRGGPAHLNVQLDDPLVPAVLSDRTPAPVVEAPRPHPWWRDVEAVTLPLGPRTVVVAGDDAGPPARKLAEQAGWPLLAEPSSGSRTGTHPIRTYRLLLGTALGERVERVVVHGHPTLSRPVARLLGRAGVEVVSVPAVGRWAARPFPVAAEHAAVRADADDPAWLEEWRAADRQLSRRVDELVAAQPGLTAYDVAAVVDATNPPGGLLVVGASNPIRDLDLMAGAHPVGERRMVLANRGLAGIDGTLSTAIGAALARSRSTRATAYVGDVTFLHDLTGLVLGPDEPRPDLTIVVPNDDGGSIFATLEQGGPAYADRFERLFATPHGVDLAALCAATRTPHWRVESRAELEHALASPAGGIEVVEARVDRRDRRRTDEAIRALA</sequence>
<dbReference type="AlphaFoldDB" id="A0A3N2CPR4"/>
<dbReference type="NCBIfam" id="TIGR00173">
    <property type="entry name" value="menD"/>
    <property type="match status" value="1"/>
</dbReference>
<dbReference type="PANTHER" id="PTHR42916">
    <property type="entry name" value="2-SUCCINYL-5-ENOLPYRUVYL-6-HYDROXY-3-CYCLOHEXENE-1-CARBOXYLATE SYNTHASE"/>
    <property type="match status" value="1"/>
</dbReference>
<dbReference type="CDD" id="cd07037">
    <property type="entry name" value="TPP_PYR_MenD"/>
    <property type="match status" value="1"/>
</dbReference>
<comment type="pathway">
    <text evidence="6">Quinol/quinone metabolism; 1,4-dihydroxy-2-naphthoate biosynthesis; 1,4-dihydroxy-2-naphthoate from chorismate: step 2/7.</text>
</comment>
<evidence type="ECO:0000313" key="10">
    <source>
        <dbReference type="Proteomes" id="UP000281738"/>
    </source>
</evidence>
<evidence type="ECO:0000256" key="2">
    <source>
        <dbReference type="ARBA" id="ARBA00022723"/>
    </source>
</evidence>
<dbReference type="EMBL" id="RKHO01000001">
    <property type="protein sequence ID" value="ROR89507.1"/>
    <property type="molecule type" value="Genomic_DNA"/>
</dbReference>
<feature type="domain" description="Thiamine pyrophosphate enzyme N-terminal TPP-binding" evidence="8">
    <location>
        <begin position="7"/>
        <end position="121"/>
    </location>
</feature>
<dbReference type="EC" id="2.2.1.9" evidence="6"/>
<comment type="cofactor">
    <cofactor evidence="6">
        <name>thiamine diphosphate</name>
        <dbReference type="ChEBI" id="CHEBI:58937"/>
    </cofactor>
    <text evidence="6">Binds 1 thiamine pyrophosphate per subunit.</text>
</comment>
<evidence type="ECO:0000256" key="4">
    <source>
        <dbReference type="ARBA" id="ARBA00023052"/>
    </source>
</evidence>
<proteinExistence type="inferred from homology"/>
<evidence type="ECO:0000259" key="8">
    <source>
        <dbReference type="Pfam" id="PF02776"/>
    </source>
</evidence>
<dbReference type="PIRSF" id="PIRSF004983">
    <property type="entry name" value="MenD"/>
    <property type="match status" value="1"/>
</dbReference>
<keyword evidence="10" id="KW-1185">Reference proteome</keyword>
<dbReference type="UniPathway" id="UPA00079"/>
<keyword evidence="6" id="KW-0474">Menaquinone biosynthesis</keyword>
<evidence type="ECO:0000256" key="3">
    <source>
        <dbReference type="ARBA" id="ARBA00022842"/>
    </source>
</evidence>
<evidence type="ECO:0000256" key="1">
    <source>
        <dbReference type="ARBA" id="ARBA00022679"/>
    </source>
</evidence>